<evidence type="ECO:0000313" key="2">
    <source>
        <dbReference type="Proteomes" id="UP000216101"/>
    </source>
</evidence>
<reference evidence="2" key="1">
    <citation type="submission" date="2017-05" db="EMBL/GenBank/DDBJ databases">
        <authorList>
            <person name="Barney B.M."/>
        </authorList>
    </citation>
    <scope>NUCLEOTIDE SEQUENCE [LARGE SCALE GENOMIC DNA]</scope>
    <source>
        <strain evidence="2">PSBB022</strain>
    </source>
</reference>
<dbReference type="RefSeq" id="WP_094983829.1">
    <property type="nucleotide sequence ID" value="NZ_NHNI01000001.1"/>
</dbReference>
<name>A0A266Q890_9GAMM</name>
<organism evidence="1 2">
    <name type="scientific">Cellvibrio mixtus</name>
    <dbReference type="NCBI Taxonomy" id="39650"/>
    <lineage>
        <taxon>Bacteria</taxon>
        <taxon>Pseudomonadati</taxon>
        <taxon>Pseudomonadota</taxon>
        <taxon>Gammaproteobacteria</taxon>
        <taxon>Cellvibrionales</taxon>
        <taxon>Cellvibrionaceae</taxon>
        <taxon>Cellvibrio</taxon>
    </lineage>
</organism>
<comment type="caution">
    <text evidence="1">The sequence shown here is derived from an EMBL/GenBank/DDBJ whole genome shotgun (WGS) entry which is preliminary data.</text>
</comment>
<gene>
    <name evidence="1" type="ORF">CBP51_03280</name>
</gene>
<proteinExistence type="predicted"/>
<dbReference type="Proteomes" id="UP000216101">
    <property type="component" value="Unassembled WGS sequence"/>
</dbReference>
<dbReference type="AlphaFoldDB" id="A0A266Q890"/>
<evidence type="ECO:0000313" key="1">
    <source>
        <dbReference type="EMBL" id="OZY86068.1"/>
    </source>
</evidence>
<sequence>MRVATIADKDNYEVRLYEFISPSARMITSFYQLVRLPNTSLGCFELLEHVLLKLENPELVEVDFIEKPYEYFLGERILISKHELTSGIL</sequence>
<accession>A0A266Q890</accession>
<dbReference type="EMBL" id="NHNI01000001">
    <property type="protein sequence ID" value="OZY86068.1"/>
    <property type="molecule type" value="Genomic_DNA"/>
</dbReference>
<keyword evidence="2" id="KW-1185">Reference proteome</keyword>
<protein>
    <submittedName>
        <fullName evidence="1">Uncharacterized protein</fullName>
    </submittedName>
</protein>